<keyword evidence="1 10" id="KW-0963">Cytoplasm</keyword>
<dbReference type="HAMAP" id="MF_02019">
    <property type="entry name" value="MurF"/>
    <property type="match status" value="1"/>
</dbReference>
<dbReference type="STRING" id="83401.SAMN05421742_101278"/>
<comment type="caution">
    <text evidence="10">Lacks conserved residue(s) required for the propagation of feature annotation.</text>
</comment>
<dbReference type="AlphaFoldDB" id="A0A1G7UBF7"/>
<evidence type="ECO:0000259" key="12">
    <source>
        <dbReference type="Pfam" id="PF01225"/>
    </source>
</evidence>
<dbReference type="Pfam" id="PF02875">
    <property type="entry name" value="Mur_ligase_C"/>
    <property type="match status" value="1"/>
</dbReference>
<keyword evidence="3 10" id="KW-0132">Cell division</keyword>
<keyword evidence="7 10" id="KW-0573">Peptidoglycan synthesis</keyword>
<dbReference type="GO" id="GO:0008766">
    <property type="term" value="F:UDP-N-acetylmuramoylalanyl-D-glutamyl-2,6-diaminopimelate-D-alanyl-D-alanine ligase activity"/>
    <property type="evidence" value="ECO:0007669"/>
    <property type="project" value="RHEA"/>
</dbReference>
<dbReference type="InterPro" id="IPR004101">
    <property type="entry name" value="Mur_ligase_C"/>
</dbReference>
<comment type="pathway">
    <text evidence="10 11">Cell wall biogenesis; peptidoglycan biosynthesis.</text>
</comment>
<evidence type="ECO:0000256" key="11">
    <source>
        <dbReference type="RuleBase" id="RU004136"/>
    </source>
</evidence>
<dbReference type="SUPFAM" id="SSF53244">
    <property type="entry name" value="MurD-like peptide ligases, peptide-binding domain"/>
    <property type="match status" value="1"/>
</dbReference>
<dbReference type="EC" id="6.3.2.10" evidence="10 11"/>
<evidence type="ECO:0000256" key="4">
    <source>
        <dbReference type="ARBA" id="ARBA00022741"/>
    </source>
</evidence>
<evidence type="ECO:0000256" key="10">
    <source>
        <dbReference type="HAMAP-Rule" id="MF_02019"/>
    </source>
</evidence>
<dbReference type="InterPro" id="IPR036565">
    <property type="entry name" value="Mur-like_cat_sf"/>
</dbReference>
<feature type="domain" description="Mur ligase N-terminal catalytic" evidence="12">
    <location>
        <begin position="36"/>
        <end position="81"/>
    </location>
</feature>
<dbReference type="GO" id="GO:0051301">
    <property type="term" value="P:cell division"/>
    <property type="evidence" value="ECO:0007669"/>
    <property type="project" value="UniProtKB-KW"/>
</dbReference>
<accession>A0A1G7UBF7</accession>
<comment type="catalytic activity">
    <reaction evidence="10 11">
        <text>D-alanyl-D-alanine + UDP-N-acetyl-alpha-D-muramoyl-L-alanyl-gamma-D-glutamyl-meso-2,6-diaminopimelate + ATP = UDP-N-acetyl-alpha-D-muramoyl-L-alanyl-gamma-D-glutamyl-meso-2,6-diaminopimeloyl-D-alanyl-D-alanine + ADP + phosphate + H(+)</text>
        <dbReference type="Rhea" id="RHEA:28374"/>
        <dbReference type="ChEBI" id="CHEBI:15378"/>
        <dbReference type="ChEBI" id="CHEBI:30616"/>
        <dbReference type="ChEBI" id="CHEBI:43474"/>
        <dbReference type="ChEBI" id="CHEBI:57822"/>
        <dbReference type="ChEBI" id="CHEBI:61386"/>
        <dbReference type="ChEBI" id="CHEBI:83905"/>
        <dbReference type="ChEBI" id="CHEBI:456216"/>
        <dbReference type="EC" id="6.3.2.10"/>
    </reaction>
</comment>
<dbReference type="GO" id="GO:0071555">
    <property type="term" value="P:cell wall organization"/>
    <property type="evidence" value="ECO:0007669"/>
    <property type="project" value="UniProtKB-KW"/>
</dbReference>
<dbReference type="GO" id="GO:0047480">
    <property type="term" value="F:UDP-N-acetylmuramoyl-tripeptide-D-alanyl-D-alanine ligase activity"/>
    <property type="evidence" value="ECO:0007669"/>
    <property type="project" value="UniProtKB-UniRule"/>
</dbReference>
<dbReference type="GO" id="GO:0005524">
    <property type="term" value="F:ATP binding"/>
    <property type="evidence" value="ECO:0007669"/>
    <property type="project" value="UniProtKB-UniRule"/>
</dbReference>
<dbReference type="SUPFAM" id="SSF53623">
    <property type="entry name" value="MurD-like peptide ligases, catalytic domain"/>
    <property type="match status" value="1"/>
</dbReference>
<comment type="function">
    <text evidence="10 11">Involved in cell wall formation. Catalyzes the final step in the synthesis of UDP-N-acetylmuramoyl-pentapeptide, the precursor of murein.</text>
</comment>
<keyword evidence="4 10" id="KW-0547">Nucleotide-binding</keyword>
<protein>
    <recommendedName>
        <fullName evidence="10 11">UDP-N-acetylmuramoyl-tripeptide--D-alanyl-D-alanine ligase</fullName>
        <ecNumber evidence="10 11">6.3.2.10</ecNumber>
    </recommendedName>
    <alternativeName>
        <fullName evidence="10">D-alanyl-D-alanine-adding enzyme</fullName>
    </alternativeName>
</protein>
<comment type="similarity">
    <text evidence="10">Belongs to the MurCDEF family. MurF subfamily.</text>
</comment>
<evidence type="ECO:0000259" key="13">
    <source>
        <dbReference type="Pfam" id="PF02875"/>
    </source>
</evidence>
<dbReference type="PANTHER" id="PTHR43024:SF1">
    <property type="entry name" value="UDP-N-ACETYLMURAMOYL-TRIPEPTIDE--D-ALANYL-D-ALANINE LIGASE"/>
    <property type="match status" value="1"/>
</dbReference>
<dbReference type="SUPFAM" id="SSF63418">
    <property type="entry name" value="MurE/MurF N-terminal domain"/>
    <property type="match status" value="1"/>
</dbReference>
<keyword evidence="16" id="KW-1185">Reference proteome</keyword>
<dbReference type="InterPro" id="IPR013221">
    <property type="entry name" value="Mur_ligase_cen"/>
</dbReference>
<feature type="domain" description="Mur ligase C-terminal" evidence="13">
    <location>
        <begin position="343"/>
        <end position="456"/>
    </location>
</feature>
<dbReference type="Pfam" id="PF08245">
    <property type="entry name" value="Mur_ligase_M"/>
    <property type="match status" value="1"/>
</dbReference>
<keyword evidence="2 10" id="KW-0436">Ligase</keyword>
<dbReference type="InterPro" id="IPR000713">
    <property type="entry name" value="Mur_ligase_N"/>
</dbReference>
<dbReference type="GO" id="GO:0008360">
    <property type="term" value="P:regulation of cell shape"/>
    <property type="evidence" value="ECO:0007669"/>
    <property type="project" value="UniProtKB-KW"/>
</dbReference>
<evidence type="ECO:0000256" key="8">
    <source>
        <dbReference type="ARBA" id="ARBA00023306"/>
    </source>
</evidence>
<dbReference type="InterPro" id="IPR051046">
    <property type="entry name" value="MurCDEF_CellWall_CoF430Synth"/>
</dbReference>
<dbReference type="Gene3D" id="3.90.190.20">
    <property type="entry name" value="Mur ligase, C-terminal domain"/>
    <property type="match status" value="1"/>
</dbReference>
<evidence type="ECO:0000256" key="2">
    <source>
        <dbReference type="ARBA" id="ARBA00022598"/>
    </source>
</evidence>
<comment type="subcellular location">
    <subcellularLocation>
        <location evidence="10 11">Cytoplasm</location>
    </subcellularLocation>
</comment>
<evidence type="ECO:0000256" key="3">
    <source>
        <dbReference type="ARBA" id="ARBA00022618"/>
    </source>
</evidence>
<evidence type="ECO:0000313" key="15">
    <source>
        <dbReference type="EMBL" id="SDG44925.1"/>
    </source>
</evidence>
<dbReference type="Pfam" id="PF01225">
    <property type="entry name" value="Mur_ligase"/>
    <property type="match status" value="1"/>
</dbReference>
<organism evidence="15 16">
    <name type="scientific">Roseospirillum parvum</name>
    <dbReference type="NCBI Taxonomy" id="83401"/>
    <lineage>
        <taxon>Bacteria</taxon>
        <taxon>Pseudomonadati</taxon>
        <taxon>Pseudomonadota</taxon>
        <taxon>Alphaproteobacteria</taxon>
        <taxon>Rhodospirillales</taxon>
        <taxon>Rhodospirillaceae</taxon>
        <taxon>Roseospirillum</taxon>
    </lineage>
</organism>
<dbReference type="Gene3D" id="3.40.1390.10">
    <property type="entry name" value="MurE/MurF, N-terminal domain"/>
    <property type="match status" value="1"/>
</dbReference>
<keyword evidence="6 10" id="KW-0133">Cell shape</keyword>
<dbReference type="InterPro" id="IPR035911">
    <property type="entry name" value="MurE/MurF_N"/>
</dbReference>
<dbReference type="GO" id="GO:0005737">
    <property type="term" value="C:cytoplasm"/>
    <property type="evidence" value="ECO:0007669"/>
    <property type="project" value="UniProtKB-SubCell"/>
</dbReference>
<dbReference type="Gene3D" id="3.40.1190.10">
    <property type="entry name" value="Mur-like, catalytic domain"/>
    <property type="match status" value="1"/>
</dbReference>
<evidence type="ECO:0000256" key="5">
    <source>
        <dbReference type="ARBA" id="ARBA00022840"/>
    </source>
</evidence>
<dbReference type="PANTHER" id="PTHR43024">
    <property type="entry name" value="UDP-N-ACETYLMURAMOYL-TRIPEPTIDE--D-ALANYL-D-ALANINE LIGASE"/>
    <property type="match status" value="1"/>
</dbReference>
<evidence type="ECO:0000256" key="1">
    <source>
        <dbReference type="ARBA" id="ARBA00022490"/>
    </source>
</evidence>
<evidence type="ECO:0000256" key="6">
    <source>
        <dbReference type="ARBA" id="ARBA00022960"/>
    </source>
</evidence>
<name>A0A1G7UBF7_9PROT</name>
<dbReference type="Proteomes" id="UP000217076">
    <property type="component" value="Unassembled WGS sequence"/>
</dbReference>
<dbReference type="InterPro" id="IPR036615">
    <property type="entry name" value="Mur_ligase_C_dom_sf"/>
</dbReference>
<proteinExistence type="inferred from homology"/>
<keyword evidence="9 10" id="KW-0961">Cell wall biogenesis/degradation</keyword>
<keyword evidence="8 10" id="KW-0131">Cell cycle</keyword>
<reference evidence="16" key="1">
    <citation type="submission" date="2016-10" db="EMBL/GenBank/DDBJ databases">
        <authorList>
            <person name="Varghese N."/>
            <person name="Submissions S."/>
        </authorList>
    </citation>
    <scope>NUCLEOTIDE SEQUENCE [LARGE SCALE GENOMIC DNA]</scope>
    <source>
        <strain evidence="16">930I</strain>
    </source>
</reference>
<dbReference type="EMBL" id="FNCV01000001">
    <property type="protein sequence ID" value="SDG44925.1"/>
    <property type="molecule type" value="Genomic_DNA"/>
</dbReference>
<evidence type="ECO:0000256" key="9">
    <source>
        <dbReference type="ARBA" id="ARBA00023316"/>
    </source>
</evidence>
<gene>
    <name evidence="10" type="primary">murF</name>
    <name evidence="15" type="ORF">SAMN05421742_101278</name>
</gene>
<keyword evidence="5 10" id="KW-0067">ATP-binding</keyword>
<dbReference type="GO" id="GO:0009252">
    <property type="term" value="P:peptidoglycan biosynthetic process"/>
    <property type="evidence" value="ECO:0007669"/>
    <property type="project" value="UniProtKB-UniRule"/>
</dbReference>
<sequence>MVITSPDSFPGAPLWRAEDAAAATGGRAVGTWAARGVCLDSRRVTPGDLFIALPGARVDGHAFVARALAEGAAAAMVSAPPEGVDAARLLIVEDVLKGLEGLAAAARARTRARLVAITGSVGKTGTKEMLGAAFEAAGPGPIHITRGNLNNHIGCPLTLARMPIETSRAVIEMGMNHPGEIAPLSRLARPHVALITTIEAVHLAHFAGLEGIADAKAEIFAGMAPEGIAVLNRDNDQFDRLARLAALKGLEVVPFGSCRGCAARLDRIEAEGEGSRVTAWLHGHLLTYRLAQPGRHIALNSLGALAAVAALGDDPEPAAAALARLGAPPGRGRRSRIALPAGGHLDLIDDSYNASPAAVRAALAALPAVGAGRRLLALGEMLELGEAAEALHAGLAESVLAAGVAKVFTVGGAARALLDALPAERRGGHAETAEGLTEAVLTEAAAGDLLLIKGSRGRRMDRLIDALSAVAPTQPPNNQQ</sequence>
<dbReference type="OrthoDB" id="9801978at2"/>
<dbReference type="NCBIfam" id="TIGR01143">
    <property type="entry name" value="murF"/>
    <property type="match status" value="1"/>
</dbReference>
<evidence type="ECO:0000259" key="14">
    <source>
        <dbReference type="Pfam" id="PF08245"/>
    </source>
</evidence>
<dbReference type="InterPro" id="IPR005863">
    <property type="entry name" value="UDP-N-AcMur_synth"/>
</dbReference>
<feature type="domain" description="Mur ligase central" evidence="14">
    <location>
        <begin position="117"/>
        <end position="308"/>
    </location>
</feature>
<dbReference type="UniPathway" id="UPA00219"/>
<evidence type="ECO:0000256" key="7">
    <source>
        <dbReference type="ARBA" id="ARBA00022984"/>
    </source>
</evidence>
<evidence type="ECO:0000313" key="16">
    <source>
        <dbReference type="Proteomes" id="UP000217076"/>
    </source>
</evidence>